<dbReference type="Pfam" id="PF08352">
    <property type="entry name" value="oligo_HPY"/>
    <property type="match status" value="1"/>
</dbReference>
<dbReference type="NCBIfam" id="TIGR01727">
    <property type="entry name" value="oligo_HPY"/>
    <property type="match status" value="1"/>
</dbReference>
<dbReference type="GO" id="GO:0016887">
    <property type="term" value="F:ATP hydrolysis activity"/>
    <property type="evidence" value="ECO:0007669"/>
    <property type="project" value="InterPro"/>
</dbReference>
<reference evidence="9" key="1">
    <citation type="journal article" date="2015" name="PeerJ">
        <title>First genomic representation of candidate bacterial phylum KSB3 points to enhanced environmental sensing as a trigger of wastewater bulking.</title>
        <authorList>
            <person name="Sekiguchi Y."/>
            <person name="Ohashi A."/>
            <person name="Parks D.H."/>
            <person name="Yamauchi T."/>
            <person name="Tyson G.W."/>
            <person name="Hugenholtz P."/>
        </authorList>
    </citation>
    <scope>NUCLEOTIDE SEQUENCE [LARGE SCALE GENOMIC DNA]</scope>
</reference>
<organism evidence="9">
    <name type="scientific">Vecturithrix granuli</name>
    <dbReference type="NCBI Taxonomy" id="1499967"/>
    <lineage>
        <taxon>Bacteria</taxon>
        <taxon>Candidatus Moduliflexota</taxon>
        <taxon>Candidatus Vecturitrichia</taxon>
        <taxon>Candidatus Vecturitrichales</taxon>
        <taxon>Candidatus Vecturitrichaceae</taxon>
        <taxon>Candidatus Vecturithrix</taxon>
    </lineage>
</organism>
<comment type="subcellular location">
    <subcellularLocation>
        <location evidence="1">Cell membrane</location>
        <topology evidence="1">Peripheral membrane protein</topology>
    </subcellularLocation>
</comment>
<dbReference type="FunFam" id="3.40.50.300:FF:000016">
    <property type="entry name" value="Oligopeptide ABC transporter ATP-binding component"/>
    <property type="match status" value="1"/>
</dbReference>
<evidence type="ECO:0000256" key="7">
    <source>
        <dbReference type="ARBA" id="ARBA00023136"/>
    </source>
</evidence>
<dbReference type="PROSITE" id="PS50893">
    <property type="entry name" value="ABC_TRANSPORTER_2"/>
    <property type="match status" value="1"/>
</dbReference>
<evidence type="ECO:0000259" key="8">
    <source>
        <dbReference type="PROSITE" id="PS50893"/>
    </source>
</evidence>
<evidence type="ECO:0000313" key="9">
    <source>
        <dbReference type="EMBL" id="GAK58144.1"/>
    </source>
</evidence>
<dbReference type="HOGENOM" id="CLU_000604_1_23_0"/>
<dbReference type="InterPro" id="IPR013563">
    <property type="entry name" value="Oligopep_ABC_C"/>
</dbReference>
<dbReference type="InterPro" id="IPR003439">
    <property type="entry name" value="ABC_transporter-like_ATP-bd"/>
</dbReference>
<dbReference type="eggNOG" id="COG0444">
    <property type="taxonomic scope" value="Bacteria"/>
</dbReference>
<keyword evidence="10" id="KW-1185">Reference proteome</keyword>
<dbReference type="GO" id="GO:0005524">
    <property type="term" value="F:ATP binding"/>
    <property type="evidence" value="ECO:0007669"/>
    <property type="project" value="UniProtKB-KW"/>
</dbReference>
<dbReference type="Pfam" id="PF00005">
    <property type="entry name" value="ABC_tran"/>
    <property type="match status" value="1"/>
</dbReference>
<name>A0A081C0N9_VECG1</name>
<dbReference type="STRING" id="1499967.U27_05117"/>
<feature type="domain" description="ABC transporter" evidence="8">
    <location>
        <begin position="6"/>
        <end position="257"/>
    </location>
</feature>
<dbReference type="PANTHER" id="PTHR43297:SF2">
    <property type="entry name" value="DIPEPTIDE TRANSPORT ATP-BINDING PROTEIN DPPD"/>
    <property type="match status" value="1"/>
</dbReference>
<dbReference type="PANTHER" id="PTHR43297">
    <property type="entry name" value="OLIGOPEPTIDE TRANSPORT ATP-BINDING PROTEIN APPD"/>
    <property type="match status" value="1"/>
</dbReference>
<comment type="similarity">
    <text evidence="2">Belongs to the ABC transporter superfamily.</text>
</comment>
<dbReference type="SUPFAM" id="SSF52540">
    <property type="entry name" value="P-loop containing nucleoside triphosphate hydrolases"/>
    <property type="match status" value="1"/>
</dbReference>
<protein>
    <submittedName>
        <fullName evidence="9">Oligopeptide/dipeptide ABC transporter, ATPase subunit</fullName>
    </submittedName>
</protein>
<keyword evidence="5" id="KW-0547">Nucleotide-binding</keyword>
<keyword evidence="3" id="KW-0813">Transport</keyword>
<gene>
    <name evidence="9" type="ORF">U27_05117</name>
</gene>
<dbReference type="InterPro" id="IPR003593">
    <property type="entry name" value="AAA+_ATPase"/>
</dbReference>
<dbReference type="SMART" id="SM00382">
    <property type="entry name" value="AAA"/>
    <property type="match status" value="1"/>
</dbReference>
<dbReference type="InterPro" id="IPR050388">
    <property type="entry name" value="ABC_Ni/Peptide_Import"/>
</dbReference>
<evidence type="ECO:0000256" key="2">
    <source>
        <dbReference type="ARBA" id="ARBA00005417"/>
    </source>
</evidence>
<evidence type="ECO:0000313" key="10">
    <source>
        <dbReference type="Proteomes" id="UP000030661"/>
    </source>
</evidence>
<dbReference type="AlphaFoldDB" id="A0A081C0N9"/>
<dbReference type="EMBL" id="DF820467">
    <property type="protein sequence ID" value="GAK58144.1"/>
    <property type="molecule type" value="Genomic_DNA"/>
</dbReference>
<dbReference type="GO" id="GO:0005886">
    <property type="term" value="C:plasma membrane"/>
    <property type="evidence" value="ECO:0007669"/>
    <property type="project" value="UniProtKB-SubCell"/>
</dbReference>
<accession>A0A081C0N9</accession>
<dbReference type="Proteomes" id="UP000030661">
    <property type="component" value="Unassembled WGS sequence"/>
</dbReference>
<keyword evidence="4" id="KW-1003">Cell membrane</keyword>
<sequence length="322" mass="35578">MSIAVLDIQGLKTQFATKRGLVSAVDGLDLTIQRRETVCIVGESGCGKSVTALSILRLIPKPQGNIAAGKVLFHQQDLLQVSETEIRKIRGDRISMIFQEPMTSLNPVYTIGFQIQEVLRKHRKMTKKQAREAALDMLNLVGIPEPKARIDDYPHQLSGGMRQRVMIAMALSCHPELIIADEPTTALDVTIQAQILDLMNSLKKEIGMAVLLITHDLGVVAETAQYVAVMYAGKIVEQAPVKSLFAEPLHPYTVGLFDSLPQIGGSQGRLKPIPGVVPSLIDLPPGCAFQARCFRAQIDCQQTPPWIAYQPGHWFRCWHPME</sequence>
<dbReference type="Gene3D" id="3.40.50.300">
    <property type="entry name" value="P-loop containing nucleotide triphosphate hydrolases"/>
    <property type="match status" value="1"/>
</dbReference>
<dbReference type="InterPro" id="IPR017871">
    <property type="entry name" value="ABC_transporter-like_CS"/>
</dbReference>
<evidence type="ECO:0000256" key="6">
    <source>
        <dbReference type="ARBA" id="ARBA00022840"/>
    </source>
</evidence>
<evidence type="ECO:0000256" key="4">
    <source>
        <dbReference type="ARBA" id="ARBA00022475"/>
    </source>
</evidence>
<dbReference type="PROSITE" id="PS00211">
    <property type="entry name" value="ABC_TRANSPORTER_1"/>
    <property type="match status" value="1"/>
</dbReference>
<keyword evidence="6" id="KW-0067">ATP-binding</keyword>
<evidence type="ECO:0000256" key="5">
    <source>
        <dbReference type="ARBA" id="ARBA00022741"/>
    </source>
</evidence>
<dbReference type="InterPro" id="IPR027417">
    <property type="entry name" value="P-loop_NTPase"/>
</dbReference>
<dbReference type="GO" id="GO:0015833">
    <property type="term" value="P:peptide transport"/>
    <property type="evidence" value="ECO:0007669"/>
    <property type="project" value="InterPro"/>
</dbReference>
<evidence type="ECO:0000256" key="3">
    <source>
        <dbReference type="ARBA" id="ARBA00022448"/>
    </source>
</evidence>
<proteinExistence type="inferred from homology"/>
<evidence type="ECO:0000256" key="1">
    <source>
        <dbReference type="ARBA" id="ARBA00004202"/>
    </source>
</evidence>
<dbReference type="CDD" id="cd03257">
    <property type="entry name" value="ABC_NikE_OppD_transporters"/>
    <property type="match status" value="1"/>
</dbReference>
<keyword evidence="7" id="KW-0472">Membrane</keyword>